<feature type="chain" id="PRO_5035739826" evidence="2">
    <location>
        <begin position="18"/>
        <end position="98"/>
    </location>
</feature>
<feature type="signal peptide" evidence="2">
    <location>
        <begin position="1"/>
        <end position="17"/>
    </location>
</feature>
<name>A0A8T1PRE9_CARIL</name>
<accession>A0A8T1PRE9</accession>
<proteinExistence type="predicted"/>
<dbReference type="Proteomes" id="UP000811609">
    <property type="component" value="Chromosome 7"/>
</dbReference>
<sequence>MLNQAMINLYISSLCVCERLCVCVCVSVREREREREREKKKKKDGRRRGKYPSPSELECLCMAGPPIPKWIKDVFAVVCPTITKQIKAVPISNRQAYG</sequence>
<evidence type="ECO:0000313" key="4">
    <source>
        <dbReference type="Proteomes" id="UP000811609"/>
    </source>
</evidence>
<gene>
    <name evidence="3" type="ORF">CIPAW_07G054600</name>
</gene>
<organism evidence="3 4">
    <name type="scientific">Carya illinoinensis</name>
    <name type="common">Pecan</name>
    <dbReference type="NCBI Taxonomy" id="32201"/>
    <lineage>
        <taxon>Eukaryota</taxon>
        <taxon>Viridiplantae</taxon>
        <taxon>Streptophyta</taxon>
        <taxon>Embryophyta</taxon>
        <taxon>Tracheophyta</taxon>
        <taxon>Spermatophyta</taxon>
        <taxon>Magnoliopsida</taxon>
        <taxon>eudicotyledons</taxon>
        <taxon>Gunneridae</taxon>
        <taxon>Pentapetalae</taxon>
        <taxon>rosids</taxon>
        <taxon>fabids</taxon>
        <taxon>Fagales</taxon>
        <taxon>Juglandaceae</taxon>
        <taxon>Carya</taxon>
    </lineage>
</organism>
<protein>
    <submittedName>
        <fullName evidence="3">Uncharacterized protein</fullName>
    </submittedName>
</protein>
<evidence type="ECO:0000256" key="2">
    <source>
        <dbReference type="SAM" id="SignalP"/>
    </source>
</evidence>
<keyword evidence="2" id="KW-0732">Signal</keyword>
<dbReference type="AlphaFoldDB" id="A0A8T1PRE9"/>
<feature type="region of interest" description="Disordered" evidence="1">
    <location>
        <begin position="34"/>
        <end position="54"/>
    </location>
</feature>
<evidence type="ECO:0000256" key="1">
    <source>
        <dbReference type="SAM" id="MobiDB-lite"/>
    </source>
</evidence>
<feature type="compositionally biased region" description="Basic residues" evidence="1">
    <location>
        <begin position="38"/>
        <end position="50"/>
    </location>
</feature>
<keyword evidence="4" id="KW-1185">Reference proteome</keyword>
<dbReference type="EMBL" id="CM031815">
    <property type="protein sequence ID" value="KAG6647089.1"/>
    <property type="molecule type" value="Genomic_DNA"/>
</dbReference>
<reference evidence="3" key="1">
    <citation type="submission" date="2020-12" db="EMBL/GenBank/DDBJ databases">
        <title>WGS assembly of Carya illinoinensis cv. Pawnee.</title>
        <authorList>
            <person name="Platts A."/>
            <person name="Shu S."/>
            <person name="Wright S."/>
            <person name="Barry K."/>
            <person name="Edger P."/>
            <person name="Pires J.C."/>
            <person name="Schmutz J."/>
        </authorList>
    </citation>
    <scope>NUCLEOTIDE SEQUENCE</scope>
    <source>
        <tissue evidence="3">Leaf</tissue>
    </source>
</reference>
<evidence type="ECO:0000313" key="3">
    <source>
        <dbReference type="EMBL" id="KAG6647089.1"/>
    </source>
</evidence>
<comment type="caution">
    <text evidence="3">The sequence shown here is derived from an EMBL/GenBank/DDBJ whole genome shotgun (WGS) entry which is preliminary data.</text>
</comment>